<reference evidence="1" key="1">
    <citation type="submission" date="2020-05" db="EMBL/GenBank/DDBJ databases">
        <authorList>
            <person name="Chiriac C."/>
            <person name="Salcher M."/>
            <person name="Ghai R."/>
            <person name="Kavagutti S V."/>
        </authorList>
    </citation>
    <scope>NUCLEOTIDE SEQUENCE</scope>
</reference>
<proteinExistence type="predicted"/>
<gene>
    <name evidence="1" type="ORF">UFOPK3837_01014</name>
</gene>
<accession>A0A6J7L1D8</accession>
<protein>
    <submittedName>
        <fullName evidence="1">Unannotated protein</fullName>
    </submittedName>
</protein>
<sequence length="124" mass="13648">MELIANCERKAEGWAVDVPELDLHTTAKRLDKVADLVKKAALEKGNGGDCELVIKVIATMPGIICDIQSAQHKMKESARLQEEASSEIRNVVARMREQGLTLRDIAVLLGVTPQRVAQLMPCEQ</sequence>
<evidence type="ECO:0000313" key="1">
    <source>
        <dbReference type="EMBL" id="CAB4960189.1"/>
    </source>
</evidence>
<dbReference type="EMBL" id="CAFBNO010000062">
    <property type="protein sequence ID" value="CAB4960189.1"/>
    <property type="molecule type" value="Genomic_DNA"/>
</dbReference>
<organism evidence="1">
    <name type="scientific">freshwater metagenome</name>
    <dbReference type="NCBI Taxonomy" id="449393"/>
    <lineage>
        <taxon>unclassified sequences</taxon>
        <taxon>metagenomes</taxon>
        <taxon>ecological metagenomes</taxon>
    </lineage>
</organism>
<dbReference type="AlphaFoldDB" id="A0A6J7L1D8"/>
<name>A0A6J7L1D8_9ZZZZ</name>